<dbReference type="GO" id="GO:0004616">
    <property type="term" value="F:phosphogluconate dehydrogenase (decarboxylating) activity"/>
    <property type="evidence" value="ECO:0007669"/>
    <property type="project" value="UniProtKB-EC"/>
</dbReference>
<evidence type="ECO:0000256" key="15">
    <source>
        <dbReference type="RuleBase" id="RU000485"/>
    </source>
</evidence>
<dbReference type="PROSITE" id="PS00461">
    <property type="entry name" value="6PGD"/>
    <property type="match status" value="1"/>
</dbReference>
<dbReference type="AlphaFoldDB" id="A0A2R8C7U1"/>
<evidence type="ECO:0000256" key="12">
    <source>
        <dbReference type="PIRNR" id="PIRNR000109"/>
    </source>
</evidence>
<evidence type="ECO:0000256" key="7">
    <source>
        <dbReference type="ARBA" id="ARBA00022857"/>
    </source>
</evidence>
<comment type="similarity">
    <text evidence="3 12 15">Belongs to the 6-phosphogluconate dehydrogenase family.</text>
</comment>
<name>A0A2R8C7U1_9RHOB</name>
<keyword evidence="10 12" id="KW-0570">Pentose shunt</keyword>
<dbReference type="Pfam" id="PF03446">
    <property type="entry name" value="NAD_binding_2"/>
    <property type="match status" value="1"/>
</dbReference>
<dbReference type="InterPro" id="IPR013328">
    <property type="entry name" value="6PGD_dom2"/>
</dbReference>
<feature type="binding site" description="in other chain" evidence="14">
    <location>
        <position position="270"/>
    </location>
    <ligand>
        <name>substrate</name>
        <note>ligand shared between dimeric partners</note>
    </ligand>
</feature>
<dbReference type="Gene3D" id="3.40.50.720">
    <property type="entry name" value="NAD(P)-binding Rossmann-like Domain"/>
    <property type="match status" value="1"/>
</dbReference>
<evidence type="ECO:0000256" key="8">
    <source>
        <dbReference type="ARBA" id="ARBA00023002"/>
    </source>
</evidence>
<dbReference type="PIRSF" id="PIRSF000109">
    <property type="entry name" value="6PGD"/>
    <property type="match status" value="1"/>
</dbReference>
<feature type="active site" description="Proton donor" evidence="13">
    <location>
        <position position="199"/>
    </location>
</feature>
<dbReference type="InterPro" id="IPR006115">
    <property type="entry name" value="6PGDH_NADP-bd"/>
</dbReference>
<feature type="binding site" description="in other chain" evidence="14">
    <location>
        <position position="297"/>
    </location>
    <ligand>
        <name>substrate</name>
        <note>ligand shared between dimeric partners</note>
    </ligand>
</feature>
<proteinExistence type="inferred from homology"/>
<dbReference type="NCBIfam" id="TIGR00873">
    <property type="entry name" value="gnd"/>
    <property type="match status" value="1"/>
</dbReference>
<evidence type="ECO:0000256" key="14">
    <source>
        <dbReference type="PIRSR" id="PIRSR000109-2"/>
    </source>
</evidence>
<keyword evidence="7 12" id="KW-0521">NADP</keyword>
<dbReference type="InterPro" id="IPR006184">
    <property type="entry name" value="6PGdom_BS"/>
</dbReference>
<dbReference type="PRINTS" id="PR00076">
    <property type="entry name" value="6PGDHDRGNASE"/>
</dbReference>
<dbReference type="OrthoDB" id="9804542at2"/>
<dbReference type="FunFam" id="1.10.1040.10:FF:000032">
    <property type="entry name" value="6-phosphogluconate dehydrogenase, decarboxylating"/>
    <property type="match status" value="1"/>
</dbReference>
<evidence type="ECO:0000313" key="17">
    <source>
        <dbReference type="EMBL" id="SPJ28426.1"/>
    </source>
</evidence>
<dbReference type="RefSeq" id="WP_108786841.1">
    <property type="nucleotide sequence ID" value="NZ_ONZG01000004.1"/>
</dbReference>
<feature type="binding site" evidence="14">
    <location>
        <position position="449"/>
    </location>
    <ligand>
        <name>substrate</name>
        <note>ligand shared between dimeric partners</note>
    </ligand>
</feature>
<feature type="binding site" description="in other chain" evidence="14">
    <location>
        <position position="200"/>
    </location>
    <ligand>
        <name>substrate</name>
        <note>ligand shared between dimeric partners</note>
    </ligand>
</feature>
<feature type="binding site" description="in other chain" evidence="14">
    <location>
        <begin position="195"/>
        <end position="196"/>
    </location>
    <ligand>
        <name>substrate</name>
        <note>ligand shared between dimeric partners</note>
    </ligand>
</feature>
<reference evidence="18" key="1">
    <citation type="submission" date="2018-03" db="EMBL/GenBank/DDBJ databases">
        <authorList>
            <person name="Rodrigo-Torres L."/>
            <person name="Arahal R. D."/>
            <person name="Lucena T."/>
        </authorList>
    </citation>
    <scope>NUCLEOTIDE SEQUENCE [LARGE SCALE GENOMIC DNA]</scope>
    <source>
        <strain evidence="18">CECT 7615</strain>
    </source>
</reference>
<evidence type="ECO:0000259" key="16">
    <source>
        <dbReference type="SMART" id="SM01350"/>
    </source>
</evidence>
<dbReference type="InterPro" id="IPR006113">
    <property type="entry name" value="6PGDH_Gnd/GntZ"/>
</dbReference>
<dbReference type="SUPFAM" id="SSF51735">
    <property type="entry name" value="NAD(P)-binding Rossmann-fold domains"/>
    <property type="match status" value="1"/>
</dbReference>
<dbReference type="InterPro" id="IPR036291">
    <property type="entry name" value="NAD(P)-bd_dom_sf"/>
</dbReference>
<keyword evidence="18" id="KW-1185">Reference proteome</keyword>
<dbReference type="GO" id="GO:0006098">
    <property type="term" value="P:pentose-phosphate shunt"/>
    <property type="evidence" value="ECO:0007669"/>
    <property type="project" value="UniProtKB-UniPathway"/>
</dbReference>
<dbReference type="InterPro" id="IPR006114">
    <property type="entry name" value="6PGDH_C"/>
</dbReference>
<dbReference type="GO" id="GO:0019521">
    <property type="term" value="P:D-gluconate metabolic process"/>
    <property type="evidence" value="ECO:0007669"/>
    <property type="project" value="UniProtKB-KW"/>
</dbReference>
<gene>
    <name evidence="17" type="primary">gndA</name>
    <name evidence="17" type="ORF">TRM7615_01925</name>
</gene>
<keyword evidence="8 12" id="KW-0560">Oxidoreductase</keyword>
<dbReference type="InterPro" id="IPR008927">
    <property type="entry name" value="6-PGluconate_DH-like_C_sf"/>
</dbReference>
<dbReference type="Pfam" id="PF00393">
    <property type="entry name" value="6PGD"/>
    <property type="match status" value="1"/>
</dbReference>
<feature type="binding site" description="in other chain" evidence="14">
    <location>
        <begin position="138"/>
        <end position="140"/>
    </location>
    <ligand>
        <name>substrate</name>
        <note>ligand shared between dimeric partners</note>
    </ligand>
</feature>
<comment type="catalytic activity">
    <reaction evidence="11 12 15">
        <text>6-phospho-D-gluconate + NADP(+) = D-ribulose 5-phosphate + CO2 + NADPH</text>
        <dbReference type="Rhea" id="RHEA:10116"/>
        <dbReference type="ChEBI" id="CHEBI:16526"/>
        <dbReference type="ChEBI" id="CHEBI:57783"/>
        <dbReference type="ChEBI" id="CHEBI:58121"/>
        <dbReference type="ChEBI" id="CHEBI:58349"/>
        <dbReference type="ChEBI" id="CHEBI:58759"/>
        <dbReference type="EC" id="1.1.1.44"/>
    </reaction>
</comment>
<dbReference type="SUPFAM" id="SSF48179">
    <property type="entry name" value="6-phosphogluconate dehydrogenase C-terminal domain-like"/>
    <property type="match status" value="1"/>
</dbReference>
<comment type="pathway">
    <text evidence="2 12 15">Carbohydrate degradation; pentose phosphate pathway; D-ribulose 5-phosphate from D-glucose 6-phosphate (oxidative stage): step 3/3.</text>
</comment>
<dbReference type="SMART" id="SM01350">
    <property type="entry name" value="6PGD"/>
    <property type="match status" value="1"/>
</dbReference>
<comment type="function">
    <text evidence="1 12">Catalyzes the oxidative decarboxylation of 6-phosphogluconate to ribulose 5-phosphate and CO(2), with concomitant reduction of NADP to NADPH.</text>
</comment>
<evidence type="ECO:0000256" key="13">
    <source>
        <dbReference type="PIRSR" id="PIRSR000109-1"/>
    </source>
</evidence>
<evidence type="ECO:0000256" key="5">
    <source>
        <dbReference type="ARBA" id="ARBA00013011"/>
    </source>
</evidence>
<dbReference type="GO" id="GO:0050661">
    <property type="term" value="F:NADP binding"/>
    <property type="evidence" value="ECO:0007669"/>
    <property type="project" value="InterPro"/>
</dbReference>
<feature type="binding site" description="in other chain" evidence="14">
    <location>
        <position position="114"/>
    </location>
    <ligand>
        <name>substrate</name>
        <note>ligand shared between dimeric partners</note>
    </ligand>
</feature>
<dbReference type="UniPathway" id="UPA00115">
    <property type="reaction ID" value="UER00410"/>
</dbReference>
<evidence type="ECO:0000256" key="3">
    <source>
        <dbReference type="ARBA" id="ARBA00008419"/>
    </source>
</evidence>
<evidence type="ECO:0000256" key="2">
    <source>
        <dbReference type="ARBA" id="ARBA00004874"/>
    </source>
</evidence>
<dbReference type="InterPro" id="IPR006183">
    <property type="entry name" value="Pgluconate_DH"/>
</dbReference>
<evidence type="ECO:0000313" key="18">
    <source>
        <dbReference type="Proteomes" id="UP000244898"/>
    </source>
</evidence>
<dbReference type="EMBL" id="ONZG01000004">
    <property type="protein sequence ID" value="SPJ28426.1"/>
    <property type="molecule type" value="Genomic_DNA"/>
</dbReference>
<evidence type="ECO:0000256" key="6">
    <source>
        <dbReference type="ARBA" id="ARBA00018193"/>
    </source>
</evidence>
<evidence type="ECO:0000256" key="4">
    <source>
        <dbReference type="ARBA" id="ARBA00011738"/>
    </source>
</evidence>
<organism evidence="17 18">
    <name type="scientific">Falsiruegeria mediterranea M17</name>
    <dbReference type="NCBI Taxonomy" id="1200281"/>
    <lineage>
        <taxon>Bacteria</taxon>
        <taxon>Pseudomonadati</taxon>
        <taxon>Pseudomonadota</taxon>
        <taxon>Alphaproteobacteria</taxon>
        <taxon>Rhodobacterales</taxon>
        <taxon>Roseobacteraceae</taxon>
        <taxon>Falsiruegeria</taxon>
    </lineage>
</organism>
<evidence type="ECO:0000256" key="10">
    <source>
        <dbReference type="ARBA" id="ARBA00023126"/>
    </source>
</evidence>
<evidence type="ECO:0000256" key="1">
    <source>
        <dbReference type="ARBA" id="ARBA00002526"/>
    </source>
</evidence>
<evidence type="ECO:0000256" key="11">
    <source>
        <dbReference type="ARBA" id="ARBA00048640"/>
    </source>
</evidence>
<dbReference type="Gene3D" id="1.20.5.320">
    <property type="entry name" value="6-Phosphogluconate Dehydrogenase, domain 3"/>
    <property type="match status" value="1"/>
</dbReference>
<keyword evidence="9 15" id="KW-0311">Gluconate utilization</keyword>
<protein>
    <recommendedName>
        <fullName evidence="6 12">6-phosphogluconate dehydrogenase, decarboxylating</fullName>
        <ecNumber evidence="5 12">1.1.1.44</ecNumber>
    </recommendedName>
</protein>
<comment type="subunit">
    <text evidence="4 12">Homodimer.</text>
</comment>
<feature type="binding site" evidence="14">
    <location>
        <position position="455"/>
    </location>
    <ligand>
        <name>substrate</name>
        <note>ligand shared between dimeric partners</note>
    </ligand>
</feature>
<feature type="active site" description="Proton acceptor" evidence="13">
    <location>
        <position position="192"/>
    </location>
</feature>
<dbReference type="Proteomes" id="UP000244898">
    <property type="component" value="Unassembled WGS sequence"/>
</dbReference>
<sequence>MAQQQAEASAGTQVQVGVYGLGTMGSALALNLADKGIRIAVSNREADWIDPFLEEAGPLSSRITGAADLGNFVAALASPRVIILMIPSGAPVDDMLAQLSPLLNPDDTVVDAGNADFNETRRRTAQAKTFHFVGMGVSGGEEGARHGPSMMVGGSDHSWQQLQPILEPIAAEFQGDPCVAHVGTDGAGHFVKTVHNGIEYADMQMIAEVYGVLRDGQGWEAPQIGALFANWSAGKLASFLVETTAKVLHVTDTDSGKPLVDVIRDQAGQKGTGRWTVIEALKLGQSASAIEAAVGARAWSSAKSARLAAATQFPGVGQVELDPATLENALFAGRVLAHLQGFEVLRAASAEFDWSLDLARIAEIWRAGCIIRSSLLDELAPLLRKTPQRPVLLADGMAELLAPAIPALRQVVGTAVAAGLPVPALSAGLAWFDTARQGTGTANLIQAQRDAFGVHGFERMDMPGKHHGDWG</sequence>
<feature type="domain" description="6-phosphogluconate dehydrogenase C-terminal" evidence="16">
    <location>
        <begin position="188"/>
        <end position="471"/>
    </location>
</feature>
<dbReference type="Gene3D" id="1.10.1040.10">
    <property type="entry name" value="N-(1-d-carboxylethyl)-l-norvaline Dehydrogenase, domain 2"/>
    <property type="match status" value="1"/>
</dbReference>
<dbReference type="EC" id="1.1.1.44" evidence="5 12"/>
<accession>A0A2R8C7U1</accession>
<dbReference type="PANTHER" id="PTHR11811">
    <property type="entry name" value="6-PHOSPHOGLUCONATE DEHYDROGENASE"/>
    <property type="match status" value="1"/>
</dbReference>
<evidence type="ECO:0000256" key="9">
    <source>
        <dbReference type="ARBA" id="ARBA00023064"/>
    </source>
</evidence>
<dbReference type="NCBIfam" id="NF006765">
    <property type="entry name" value="PRK09287.1"/>
    <property type="match status" value="1"/>
</dbReference>